<evidence type="ECO:0000256" key="10">
    <source>
        <dbReference type="SAM" id="MobiDB-lite"/>
    </source>
</evidence>
<accession>A0AAV3AUB6</accession>
<dbReference type="PANTHER" id="PTHR12002">
    <property type="entry name" value="CLAUDIN"/>
    <property type="match status" value="1"/>
</dbReference>
<dbReference type="GO" id="GO:0005198">
    <property type="term" value="F:structural molecule activity"/>
    <property type="evidence" value="ECO:0007669"/>
    <property type="project" value="InterPro"/>
</dbReference>
<dbReference type="GO" id="GO:0005886">
    <property type="term" value="C:plasma membrane"/>
    <property type="evidence" value="ECO:0007669"/>
    <property type="project" value="UniProtKB-SubCell"/>
</dbReference>
<evidence type="ECO:0000256" key="9">
    <source>
        <dbReference type="ARBA" id="ARBA00023136"/>
    </source>
</evidence>
<keyword evidence="9 11" id="KW-0472">Membrane</keyword>
<name>A0AAV3AUB6_PYXAD</name>
<dbReference type="Gene3D" id="1.20.140.150">
    <property type="match status" value="1"/>
</dbReference>
<evidence type="ECO:0000256" key="4">
    <source>
        <dbReference type="ARBA" id="ARBA00022427"/>
    </source>
</evidence>
<evidence type="ECO:0000256" key="5">
    <source>
        <dbReference type="ARBA" id="ARBA00022475"/>
    </source>
</evidence>
<dbReference type="InterPro" id="IPR006187">
    <property type="entry name" value="Claudin"/>
</dbReference>
<feature type="compositionally biased region" description="Polar residues" evidence="10">
    <location>
        <begin position="251"/>
        <end position="267"/>
    </location>
</feature>
<feature type="transmembrane region" description="Helical" evidence="11">
    <location>
        <begin position="155"/>
        <end position="183"/>
    </location>
</feature>
<dbReference type="EMBL" id="DYDO01000003">
    <property type="protein sequence ID" value="DBA28625.1"/>
    <property type="molecule type" value="Genomic_DNA"/>
</dbReference>
<dbReference type="AlphaFoldDB" id="A0AAV3AUB6"/>
<evidence type="ECO:0000256" key="11">
    <source>
        <dbReference type="SAM" id="Phobius"/>
    </source>
</evidence>
<dbReference type="GO" id="GO:0005923">
    <property type="term" value="C:bicellular tight junction"/>
    <property type="evidence" value="ECO:0007669"/>
    <property type="project" value="UniProtKB-SubCell"/>
</dbReference>
<keyword evidence="13" id="KW-1185">Reference proteome</keyword>
<comment type="caution">
    <text evidence="12">The sequence shown here is derived from an EMBL/GenBank/DDBJ whole genome shotgun (WGS) entry which is preliminary data.</text>
</comment>
<dbReference type="Proteomes" id="UP001181693">
    <property type="component" value="Unassembled WGS sequence"/>
</dbReference>
<feature type="region of interest" description="Disordered" evidence="10">
    <location>
        <begin position="246"/>
        <end position="294"/>
    </location>
</feature>
<feature type="transmembrane region" description="Helical" evidence="11">
    <location>
        <begin position="79"/>
        <end position="100"/>
    </location>
</feature>
<protein>
    <recommendedName>
        <fullName evidence="14">Claudin-23</fullName>
    </recommendedName>
</protein>
<evidence type="ECO:0000256" key="3">
    <source>
        <dbReference type="ARBA" id="ARBA00008295"/>
    </source>
</evidence>
<dbReference type="Pfam" id="PF00822">
    <property type="entry name" value="PMP22_Claudin"/>
    <property type="match status" value="1"/>
</dbReference>
<reference evidence="12" key="1">
    <citation type="thesis" date="2020" institute="ProQuest LLC" country="789 East Eisenhower Parkway, Ann Arbor, MI, USA">
        <title>Comparative Genomics and Chromosome Evolution.</title>
        <authorList>
            <person name="Mudd A.B."/>
        </authorList>
    </citation>
    <scope>NUCLEOTIDE SEQUENCE</scope>
    <source>
        <strain evidence="12">1538</strain>
        <tissue evidence="12">Blood</tissue>
    </source>
</reference>
<keyword evidence="7" id="KW-0965">Cell junction</keyword>
<evidence type="ECO:0000256" key="8">
    <source>
        <dbReference type="ARBA" id="ARBA00022989"/>
    </source>
</evidence>
<evidence type="ECO:0000256" key="1">
    <source>
        <dbReference type="ARBA" id="ARBA00004435"/>
    </source>
</evidence>
<evidence type="ECO:0000313" key="12">
    <source>
        <dbReference type="EMBL" id="DBA28625.1"/>
    </source>
</evidence>
<feature type="transmembrane region" description="Helical" evidence="11">
    <location>
        <begin position="112"/>
        <end position="135"/>
    </location>
</feature>
<evidence type="ECO:0000313" key="13">
    <source>
        <dbReference type="Proteomes" id="UP001181693"/>
    </source>
</evidence>
<keyword evidence="6 11" id="KW-0812">Transmembrane</keyword>
<evidence type="ECO:0000256" key="2">
    <source>
        <dbReference type="ARBA" id="ARBA00004651"/>
    </source>
</evidence>
<feature type="transmembrane region" description="Helical" evidence="11">
    <location>
        <begin position="7"/>
        <end position="27"/>
    </location>
</feature>
<keyword evidence="5" id="KW-1003">Cell membrane</keyword>
<feature type="compositionally biased region" description="Polar residues" evidence="10">
    <location>
        <begin position="275"/>
        <end position="288"/>
    </location>
</feature>
<proteinExistence type="inferred from homology"/>
<evidence type="ECO:0000256" key="7">
    <source>
        <dbReference type="ARBA" id="ARBA00022949"/>
    </source>
</evidence>
<comment type="similarity">
    <text evidence="3">Belongs to the claudin family.</text>
</comment>
<evidence type="ECO:0000256" key="6">
    <source>
        <dbReference type="ARBA" id="ARBA00022692"/>
    </source>
</evidence>
<comment type="subcellular location">
    <subcellularLocation>
        <location evidence="1">Cell junction</location>
        <location evidence="1">Tight junction</location>
    </subcellularLocation>
    <subcellularLocation>
        <location evidence="2">Cell membrane</location>
        <topology evidence="2">Multi-pass membrane protein</topology>
    </subcellularLocation>
</comment>
<keyword evidence="8 11" id="KW-1133">Transmembrane helix</keyword>
<evidence type="ECO:0008006" key="14">
    <source>
        <dbReference type="Google" id="ProtNLM"/>
    </source>
</evidence>
<gene>
    <name evidence="12" type="ORF">GDO54_008953</name>
</gene>
<organism evidence="12 13">
    <name type="scientific">Pyxicephalus adspersus</name>
    <name type="common">African bullfrog</name>
    <dbReference type="NCBI Taxonomy" id="30357"/>
    <lineage>
        <taxon>Eukaryota</taxon>
        <taxon>Metazoa</taxon>
        <taxon>Chordata</taxon>
        <taxon>Craniata</taxon>
        <taxon>Vertebrata</taxon>
        <taxon>Euteleostomi</taxon>
        <taxon>Amphibia</taxon>
        <taxon>Batrachia</taxon>
        <taxon>Anura</taxon>
        <taxon>Neobatrachia</taxon>
        <taxon>Ranoidea</taxon>
        <taxon>Pyxicephalidae</taxon>
        <taxon>Pyxicephalinae</taxon>
        <taxon>Pyxicephalus</taxon>
    </lineage>
</organism>
<keyword evidence="4" id="KW-0796">Tight junction</keyword>
<sequence>MRTPAAMIVGMVLAPCGLVLILTATVAPNWRTLAGLPFKPTNVESSQGIWDICEQTTTNQNKQCGQTNDAYFNLQVVQVARALMITSLVVNGLGIALASWGVRCWEDVPNFIIAACGGIFIFIAGVLCLIPISWYNNKMYNLLSSDTDPTIAPNIYVGYCLVLGYLGSIMEIIAGFSLMLCFVPPCKKCFQSKKKSTASLYYSKKQMPSKNEKPSQVYSIQSRYSHEDHYPNKIGYSIHNDNYQPAPGSRKVNSVISSPRSYTNPMDVTSGEYPRNSSRPVSQLSSLPCDSDLL</sequence>
<dbReference type="InterPro" id="IPR004031">
    <property type="entry name" value="PMP22/EMP/MP20/Claudin"/>
</dbReference>
<dbReference type="PRINTS" id="PR01077">
    <property type="entry name" value="CLAUDIN"/>
</dbReference>